<organism evidence="1">
    <name type="scientific">marine sediment metagenome</name>
    <dbReference type="NCBI Taxonomy" id="412755"/>
    <lineage>
        <taxon>unclassified sequences</taxon>
        <taxon>metagenomes</taxon>
        <taxon>ecological metagenomes</taxon>
    </lineage>
</organism>
<gene>
    <name evidence="1" type="ORF">LCGC14_0910200</name>
</gene>
<evidence type="ECO:0000313" key="1">
    <source>
        <dbReference type="EMBL" id="KKN22910.1"/>
    </source>
</evidence>
<protein>
    <submittedName>
        <fullName evidence="1">Uncharacterized protein</fullName>
    </submittedName>
</protein>
<reference evidence="1" key="1">
    <citation type="journal article" date="2015" name="Nature">
        <title>Complex archaea that bridge the gap between prokaryotes and eukaryotes.</title>
        <authorList>
            <person name="Spang A."/>
            <person name="Saw J.H."/>
            <person name="Jorgensen S.L."/>
            <person name="Zaremba-Niedzwiedzka K."/>
            <person name="Martijn J."/>
            <person name="Lind A.E."/>
            <person name="van Eijk R."/>
            <person name="Schleper C."/>
            <person name="Guy L."/>
            <person name="Ettema T.J."/>
        </authorList>
    </citation>
    <scope>NUCLEOTIDE SEQUENCE</scope>
</reference>
<dbReference type="AlphaFoldDB" id="A0A0F9NTW4"/>
<name>A0A0F9NTW4_9ZZZZ</name>
<sequence>MLIYKTGQIGNKEQVTLNALLDEIADDYKDFFITRDNLRLFLKDNKELLFENIKKGDKLVYGEEGILIVDGFSDKANRHYIKILSENNQNTNKLIARLLWDLKNIELYAKIKLINPIRQILESNGFIFKGSRGKEILLVKPIK</sequence>
<comment type="caution">
    <text evidence="1">The sequence shown here is derived from an EMBL/GenBank/DDBJ whole genome shotgun (WGS) entry which is preliminary data.</text>
</comment>
<dbReference type="EMBL" id="LAZR01003018">
    <property type="protein sequence ID" value="KKN22910.1"/>
    <property type="molecule type" value="Genomic_DNA"/>
</dbReference>
<proteinExistence type="predicted"/>
<accession>A0A0F9NTW4</accession>